<dbReference type="KEGG" id="fse:DI487_07315"/>
<evidence type="ECO:0000256" key="5">
    <source>
        <dbReference type="ARBA" id="ARBA00022777"/>
    </source>
</evidence>
<dbReference type="PANTHER" id="PTHR45453">
    <property type="entry name" value="PHOSPHATE REGULON SENSOR PROTEIN PHOR"/>
    <property type="match status" value="1"/>
</dbReference>
<dbReference type="AlphaFoldDB" id="A0A2U8QUC3"/>
<dbReference type="EMBL" id="CP029463">
    <property type="protein sequence ID" value="AWM13689.1"/>
    <property type="molecule type" value="Genomic_DNA"/>
</dbReference>
<evidence type="ECO:0000256" key="3">
    <source>
        <dbReference type="ARBA" id="ARBA00022553"/>
    </source>
</evidence>
<evidence type="ECO:0000313" key="9">
    <source>
        <dbReference type="EMBL" id="AWM13689.1"/>
    </source>
</evidence>
<evidence type="ECO:0000256" key="6">
    <source>
        <dbReference type="ARBA" id="ARBA00023012"/>
    </source>
</evidence>
<keyword evidence="5 9" id="KW-0418">Kinase</keyword>
<dbReference type="GO" id="GO:0000155">
    <property type="term" value="F:phosphorelay sensor kinase activity"/>
    <property type="evidence" value="ECO:0007669"/>
    <property type="project" value="InterPro"/>
</dbReference>
<keyword evidence="7" id="KW-1133">Transmembrane helix</keyword>
<dbReference type="SMART" id="SM00388">
    <property type="entry name" value="HisKA"/>
    <property type="match status" value="1"/>
</dbReference>
<dbReference type="InterPro" id="IPR036097">
    <property type="entry name" value="HisK_dim/P_sf"/>
</dbReference>
<evidence type="ECO:0000256" key="1">
    <source>
        <dbReference type="ARBA" id="ARBA00000085"/>
    </source>
</evidence>
<dbReference type="Pfam" id="PF00512">
    <property type="entry name" value="HisKA"/>
    <property type="match status" value="1"/>
</dbReference>
<dbReference type="InterPro" id="IPR003594">
    <property type="entry name" value="HATPase_dom"/>
</dbReference>
<evidence type="ECO:0000256" key="4">
    <source>
        <dbReference type="ARBA" id="ARBA00022679"/>
    </source>
</evidence>
<dbReference type="PROSITE" id="PS50109">
    <property type="entry name" value="HIS_KIN"/>
    <property type="match status" value="1"/>
</dbReference>
<dbReference type="PANTHER" id="PTHR45453:SF1">
    <property type="entry name" value="PHOSPHATE REGULON SENSOR PROTEIN PHOR"/>
    <property type="match status" value="1"/>
</dbReference>
<dbReference type="InterPro" id="IPR005467">
    <property type="entry name" value="His_kinase_dom"/>
</dbReference>
<keyword evidence="7" id="KW-0472">Membrane</keyword>
<protein>
    <recommendedName>
        <fullName evidence="2">histidine kinase</fullName>
        <ecNumber evidence="2">2.7.13.3</ecNumber>
    </recommendedName>
</protein>
<organism evidence="9 10">
    <name type="scientific">Flavobacterium sediminis</name>
    <dbReference type="NCBI Taxonomy" id="2201181"/>
    <lineage>
        <taxon>Bacteria</taxon>
        <taxon>Pseudomonadati</taxon>
        <taxon>Bacteroidota</taxon>
        <taxon>Flavobacteriia</taxon>
        <taxon>Flavobacteriales</taxon>
        <taxon>Flavobacteriaceae</taxon>
        <taxon>Flavobacterium</taxon>
    </lineage>
</organism>
<dbReference type="InterPro" id="IPR004358">
    <property type="entry name" value="Sig_transdc_His_kin-like_C"/>
</dbReference>
<evidence type="ECO:0000256" key="7">
    <source>
        <dbReference type="SAM" id="Phobius"/>
    </source>
</evidence>
<sequence>MKVNKLNIVIFIGLLAIIGVIIMQLFLLSQAYNFERKELDQRIHFALQDVVRKIYNDNQSNLPITNQIKKVSDNYYIVNVDDVFENNILEHYLRTEFNKVKLDQDFEYAIYNCATDDMVYGNYISANGKPQKKCENCFTKKNELIYYFAIRFPKLKQTYANDLKQYWIFTFVLIVVLVIYVYSVILLLKQKHYTALQNDFINNMTHEFKTPLSSILIASNYANSQKEISSNKKLSRYIQIIIDQSNKLNQHIEQILSLAKADSNQIQLQKSWIDLEKTLDLIKENISLKHHKEVSFVFKDTINIEIFADAFHFYNLLFNLADNAVKYGNDTPEISIAAQSESKYLKLIICDNGPGIPKEDLPFIFDKFYRVNRKDNEEVEGFGIGLAYVKKICELHHWHITAKNSESGLCIEIKIPLKNISNG</sequence>
<dbReference type="Proteomes" id="UP000245429">
    <property type="component" value="Chromosome"/>
</dbReference>
<evidence type="ECO:0000313" key="10">
    <source>
        <dbReference type="Proteomes" id="UP000245429"/>
    </source>
</evidence>
<dbReference type="RefSeq" id="WP_109569057.1">
    <property type="nucleotide sequence ID" value="NZ_CP029463.1"/>
</dbReference>
<dbReference type="CDD" id="cd00082">
    <property type="entry name" value="HisKA"/>
    <property type="match status" value="1"/>
</dbReference>
<dbReference type="InterPro" id="IPR036890">
    <property type="entry name" value="HATPase_C_sf"/>
</dbReference>
<reference evidence="9 10" key="1">
    <citation type="submission" date="2018-05" db="EMBL/GenBank/DDBJ databases">
        <title>Flavobacterium sp. MEBiC07310.</title>
        <authorList>
            <person name="Baek K."/>
        </authorList>
    </citation>
    <scope>NUCLEOTIDE SEQUENCE [LARGE SCALE GENOMIC DNA]</scope>
    <source>
        <strain evidence="9 10">MEBiC07310</strain>
    </source>
</reference>
<comment type="catalytic activity">
    <reaction evidence="1">
        <text>ATP + protein L-histidine = ADP + protein N-phospho-L-histidine.</text>
        <dbReference type="EC" id="2.7.13.3"/>
    </reaction>
</comment>
<dbReference type="CDD" id="cd00075">
    <property type="entry name" value="HATPase"/>
    <property type="match status" value="1"/>
</dbReference>
<keyword evidence="10" id="KW-1185">Reference proteome</keyword>
<dbReference type="InterPro" id="IPR003661">
    <property type="entry name" value="HisK_dim/P_dom"/>
</dbReference>
<dbReference type="Gene3D" id="3.30.565.10">
    <property type="entry name" value="Histidine kinase-like ATPase, C-terminal domain"/>
    <property type="match status" value="1"/>
</dbReference>
<dbReference type="SUPFAM" id="SSF47384">
    <property type="entry name" value="Homodimeric domain of signal transducing histidine kinase"/>
    <property type="match status" value="1"/>
</dbReference>
<feature type="domain" description="Histidine kinase" evidence="8">
    <location>
        <begin position="203"/>
        <end position="419"/>
    </location>
</feature>
<gene>
    <name evidence="9" type="ORF">DI487_07315</name>
</gene>
<keyword evidence="3" id="KW-0597">Phosphoprotein</keyword>
<evidence type="ECO:0000259" key="8">
    <source>
        <dbReference type="PROSITE" id="PS50109"/>
    </source>
</evidence>
<keyword evidence="7" id="KW-0812">Transmembrane</keyword>
<dbReference type="GO" id="GO:0005886">
    <property type="term" value="C:plasma membrane"/>
    <property type="evidence" value="ECO:0007669"/>
    <property type="project" value="TreeGrafter"/>
</dbReference>
<proteinExistence type="predicted"/>
<dbReference type="SUPFAM" id="SSF55874">
    <property type="entry name" value="ATPase domain of HSP90 chaperone/DNA topoisomerase II/histidine kinase"/>
    <property type="match status" value="1"/>
</dbReference>
<dbReference type="OrthoDB" id="1933776at2"/>
<dbReference type="SMART" id="SM00387">
    <property type="entry name" value="HATPase_c"/>
    <property type="match status" value="1"/>
</dbReference>
<feature type="transmembrane region" description="Helical" evidence="7">
    <location>
        <begin position="6"/>
        <end position="28"/>
    </location>
</feature>
<dbReference type="GO" id="GO:0016036">
    <property type="term" value="P:cellular response to phosphate starvation"/>
    <property type="evidence" value="ECO:0007669"/>
    <property type="project" value="TreeGrafter"/>
</dbReference>
<dbReference type="InterPro" id="IPR050351">
    <property type="entry name" value="BphY/WalK/GraS-like"/>
</dbReference>
<dbReference type="GO" id="GO:0004721">
    <property type="term" value="F:phosphoprotein phosphatase activity"/>
    <property type="evidence" value="ECO:0007669"/>
    <property type="project" value="TreeGrafter"/>
</dbReference>
<name>A0A2U8QUC3_9FLAO</name>
<feature type="transmembrane region" description="Helical" evidence="7">
    <location>
        <begin position="166"/>
        <end position="188"/>
    </location>
</feature>
<dbReference type="PRINTS" id="PR00344">
    <property type="entry name" value="BCTRLSENSOR"/>
</dbReference>
<dbReference type="EC" id="2.7.13.3" evidence="2"/>
<accession>A0A2U8QUC3</accession>
<keyword evidence="4" id="KW-0808">Transferase</keyword>
<evidence type="ECO:0000256" key="2">
    <source>
        <dbReference type="ARBA" id="ARBA00012438"/>
    </source>
</evidence>
<dbReference type="Gene3D" id="1.10.287.130">
    <property type="match status" value="1"/>
</dbReference>
<dbReference type="Pfam" id="PF02518">
    <property type="entry name" value="HATPase_c"/>
    <property type="match status" value="1"/>
</dbReference>
<keyword evidence="6" id="KW-0902">Two-component regulatory system</keyword>